<dbReference type="InterPro" id="IPR000683">
    <property type="entry name" value="Gfo/Idh/MocA-like_OxRdtase_N"/>
</dbReference>
<dbReference type="AlphaFoldDB" id="A0A6A8D8M7"/>
<dbReference type="Gene3D" id="3.30.360.10">
    <property type="entry name" value="Dihydrodipicolinate Reductase, domain 2"/>
    <property type="match status" value="1"/>
</dbReference>
<dbReference type="PANTHER" id="PTHR22604">
    <property type="entry name" value="OXIDOREDUCTASES"/>
    <property type="match status" value="1"/>
</dbReference>
<accession>A0A6A8D8M7</accession>
<dbReference type="GO" id="GO:0000166">
    <property type="term" value="F:nucleotide binding"/>
    <property type="evidence" value="ECO:0007669"/>
    <property type="project" value="InterPro"/>
</dbReference>
<comment type="similarity">
    <text evidence="1">Belongs to the Gfo/Idh/MocA family.</text>
</comment>
<keyword evidence="2" id="KW-0560">Oxidoreductase</keyword>
<proteinExistence type="inferred from homology"/>
<keyword evidence="6" id="KW-1185">Reference proteome</keyword>
<dbReference type="InterPro" id="IPR055170">
    <property type="entry name" value="GFO_IDH_MocA-like_dom"/>
</dbReference>
<dbReference type="GO" id="GO:0016491">
    <property type="term" value="F:oxidoreductase activity"/>
    <property type="evidence" value="ECO:0007669"/>
    <property type="project" value="UniProtKB-KW"/>
</dbReference>
<dbReference type="OrthoDB" id="9815825at2"/>
<gene>
    <name evidence="5" type="ORF">GH741_04605</name>
</gene>
<comment type="caution">
    <text evidence="5">The sequence shown here is derived from an EMBL/GenBank/DDBJ whole genome shotgun (WGS) entry which is preliminary data.</text>
</comment>
<dbReference type="RefSeq" id="WP_153735616.1">
    <property type="nucleotide sequence ID" value="NZ_WJNG01000003.1"/>
</dbReference>
<dbReference type="SUPFAM" id="SSF51735">
    <property type="entry name" value="NAD(P)-binding Rossmann-fold domains"/>
    <property type="match status" value="1"/>
</dbReference>
<dbReference type="EMBL" id="WJNG01000003">
    <property type="protein sequence ID" value="MRH41954.1"/>
    <property type="molecule type" value="Genomic_DNA"/>
</dbReference>
<dbReference type="Pfam" id="PF01408">
    <property type="entry name" value="GFO_IDH_MocA"/>
    <property type="match status" value="1"/>
</dbReference>
<evidence type="ECO:0000256" key="1">
    <source>
        <dbReference type="ARBA" id="ARBA00010928"/>
    </source>
</evidence>
<dbReference type="Pfam" id="PF22725">
    <property type="entry name" value="GFO_IDH_MocA_C3"/>
    <property type="match status" value="1"/>
</dbReference>
<dbReference type="Proteomes" id="UP000799092">
    <property type="component" value="Unassembled WGS sequence"/>
</dbReference>
<evidence type="ECO:0000259" key="4">
    <source>
        <dbReference type="Pfam" id="PF22725"/>
    </source>
</evidence>
<evidence type="ECO:0000313" key="6">
    <source>
        <dbReference type="Proteomes" id="UP000799092"/>
    </source>
</evidence>
<evidence type="ECO:0000256" key="2">
    <source>
        <dbReference type="ARBA" id="ARBA00023002"/>
    </source>
</evidence>
<dbReference type="PANTHER" id="PTHR22604:SF105">
    <property type="entry name" value="TRANS-1,2-DIHYDROBENZENE-1,2-DIOL DEHYDROGENASE"/>
    <property type="match status" value="1"/>
</dbReference>
<dbReference type="SUPFAM" id="SSF55347">
    <property type="entry name" value="Glyceraldehyde-3-phosphate dehydrogenase-like, C-terminal domain"/>
    <property type="match status" value="1"/>
</dbReference>
<reference evidence="5" key="1">
    <citation type="submission" date="2019-11" db="EMBL/GenBank/DDBJ databases">
        <authorList>
            <person name="Li J."/>
        </authorList>
    </citation>
    <scope>NUCLEOTIDE SEQUENCE</scope>
    <source>
        <strain evidence="5">B6B</strain>
    </source>
</reference>
<sequence length="332" mass="36786">MKQVKWGVLSTAGIGQEQLIPAIQRSGNGEVIAIASRGDKAKEVAKELNIPKAYTSYEQLLEDPEIEAVYIPLPNSLHKEWVIKAAEHGKHVLCEKPAALNGAELKEMIDVCEHHQVQFMEAFMYQFHPQHEKVKQLIQSGVIGEVASMRGAFSYFLGDPETNIRMSSDLGGGALYDIGSYATHSIRYIMDAEPVKVYASAKTDPKYKVDTTVAGVLSFENGVEALFDCSFEATFRNLYEVLGSTGKIEVNSAYRPDTSENGEGVIRVTKDNGEVEEFSVAGDQYKLQVEHFSECVLENKEPSYSNEKITNNMKVIDACFKAIETGNSVRIK</sequence>
<dbReference type="Gene3D" id="3.40.50.720">
    <property type="entry name" value="NAD(P)-binding Rossmann-like Domain"/>
    <property type="match status" value="1"/>
</dbReference>
<evidence type="ECO:0000313" key="5">
    <source>
        <dbReference type="EMBL" id="MRH41954.1"/>
    </source>
</evidence>
<organism evidence="5 6">
    <name type="scientific">Aquibacillus halophilus</name>
    <dbReference type="NCBI Taxonomy" id="930132"/>
    <lineage>
        <taxon>Bacteria</taxon>
        <taxon>Bacillati</taxon>
        <taxon>Bacillota</taxon>
        <taxon>Bacilli</taxon>
        <taxon>Bacillales</taxon>
        <taxon>Bacillaceae</taxon>
        <taxon>Aquibacillus</taxon>
    </lineage>
</organism>
<dbReference type="InterPro" id="IPR050984">
    <property type="entry name" value="Gfo/Idh/MocA_domain"/>
</dbReference>
<name>A0A6A8D8M7_9BACI</name>
<dbReference type="InterPro" id="IPR036291">
    <property type="entry name" value="NAD(P)-bd_dom_sf"/>
</dbReference>
<feature type="domain" description="Gfo/Idh/MocA-like oxidoreductase N-terminal" evidence="3">
    <location>
        <begin position="5"/>
        <end position="122"/>
    </location>
</feature>
<feature type="domain" description="GFO/IDH/MocA-like oxidoreductase" evidence="4">
    <location>
        <begin position="132"/>
        <end position="249"/>
    </location>
</feature>
<evidence type="ECO:0000259" key="3">
    <source>
        <dbReference type="Pfam" id="PF01408"/>
    </source>
</evidence>
<protein>
    <submittedName>
        <fullName evidence="5">Gfo/Idh/MocA family oxidoreductase</fullName>
    </submittedName>
</protein>